<dbReference type="OrthoDB" id="443682at2759"/>
<evidence type="ECO:0000313" key="2">
    <source>
        <dbReference type="EMBL" id="RKF58689.1"/>
    </source>
</evidence>
<sequence>MARYESDSSELDDEEYTETNVLLGYTSRETCEDILNHLGGRPQWIDPKFPPSATMAMCKSCNDIMVLLLQLNGDLPENFLGHVRRLYIWICRKSRCRRRNGSVRALRGVQINEISIEEVKKNPITHDLGSTKKPELNLGEALFGANPFSNTNQIPLSNKTKDLNPFKTSTPKFSVNKFSAVTLEPSILQDPAVFSSDKASCTSLSKTFAESLYLNDHRISKPGPVPPLKPWPQDSNLPPALPLLYLVDSDYETLDKEENKISVPFKMMGLNDEDKQGSSKEDKVVFESSIDHTFQKFADRMGQNPEQVIRYEFSGQPLLYSQNDSVGKIFSEGTKGNLKITSNSGSANSNRIPRCENCGAARVFELQLTPQAITELERDENTINDGMEWGTIIIGVCEKDCQQQGISGSDVGYLEEWVGVQWEELK</sequence>
<dbReference type="AlphaFoldDB" id="A0A420HMR6"/>
<comment type="caution">
    <text evidence="2">The sequence shown here is derived from an EMBL/GenBank/DDBJ whole genome shotgun (WGS) entry which is preliminary data.</text>
</comment>
<dbReference type="EMBL" id="MCBR01018129">
    <property type="protein sequence ID" value="RKF58689.1"/>
    <property type="molecule type" value="Genomic_DNA"/>
</dbReference>
<dbReference type="InterPro" id="IPR007320">
    <property type="entry name" value="PDCD2_C"/>
</dbReference>
<feature type="domain" description="Programmed cell death protein 2 C-terminal" evidence="1">
    <location>
        <begin position="291"/>
        <end position="422"/>
    </location>
</feature>
<dbReference type="Proteomes" id="UP000285405">
    <property type="component" value="Unassembled WGS sequence"/>
</dbReference>
<protein>
    <submittedName>
        <fullName evidence="2">Putative 20S rRNA accumulation protein 4</fullName>
    </submittedName>
</protein>
<dbReference type="PANTHER" id="PTHR47524:SF1">
    <property type="entry name" value="20S RRNA ACCUMULATION PROTEIN 4"/>
    <property type="match status" value="1"/>
</dbReference>
<gene>
    <name evidence="2" type="ORF">GcC1_181008</name>
</gene>
<reference evidence="2 3" key="1">
    <citation type="journal article" date="2018" name="BMC Genomics">
        <title>Comparative genome analyses reveal sequence features reflecting distinct modes of host-adaptation between dicot and monocot powdery mildew.</title>
        <authorList>
            <person name="Wu Y."/>
            <person name="Ma X."/>
            <person name="Pan Z."/>
            <person name="Kale S.D."/>
            <person name="Song Y."/>
            <person name="King H."/>
            <person name="Zhang Q."/>
            <person name="Presley C."/>
            <person name="Deng X."/>
            <person name="Wei C.I."/>
            <person name="Xiao S."/>
        </authorList>
    </citation>
    <scope>NUCLEOTIDE SEQUENCE [LARGE SCALE GENOMIC DNA]</scope>
    <source>
        <strain evidence="2">UCSC1</strain>
    </source>
</reference>
<dbReference type="GO" id="GO:0005737">
    <property type="term" value="C:cytoplasm"/>
    <property type="evidence" value="ECO:0007669"/>
    <property type="project" value="InterPro"/>
</dbReference>
<dbReference type="PANTHER" id="PTHR47524">
    <property type="entry name" value="20S RRNA ACCUMULATION PROTEIN 4"/>
    <property type="match status" value="1"/>
</dbReference>
<name>A0A420HMR6_9PEZI</name>
<accession>A0A420HMR6</accession>
<dbReference type="GO" id="GO:0030490">
    <property type="term" value="P:maturation of SSU-rRNA"/>
    <property type="evidence" value="ECO:0007669"/>
    <property type="project" value="TreeGrafter"/>
</dbReference>
<evidence type="ECO:0000259" key="1">
    <source>
        <dbReference type="Pfam" id="PF04194"/>
    </source>
</evidence>
<dbReference type="Pfam" id="PF04194">
    <property type="entry name" value="PDCD2_C"/>
    <property type="match status" value="1"/>
</dbReference>
<evidence type="ECO:0000313" key="3">
    <source>
        <dbReference type="Proteomes" id="UP000285405"/>
    </source>
</evidence>
<organism evidence="2 3">
    <name type="scientific">Golovinomyces cichoracearum</name>
    <dbReference type="NCBI Taxonomy" id="62708"/>
    <lineage>
        <taxon>Eukaryota</taxon>
        <taxon>Fungi</taxon>
        <taxon>Dikarya</taxon>
        <taxon>Ascomycota</taxon>
        <taxon>Pezizomycotina</taxon>
        <taxon>Leotiomycetes</taxon>
        <taxon>Erysiphales</taxon>
        <taxon>Erysiphaceae</taxon>
        <taxon>Golovinomyces</taxon>
    </lineage>
</organism>
<proteinExistence type="predicted"/>